<keyword evidence="3" id="KW-1185">Reference proteome</keyword>
<accession>A0A5B7KAI4</accession>
<feature type="compositionally biased region" description="Pro residues" evidence="1">
    <location>
        <begin position="82"/>
        <end position="94"/>
    </location>
</feature>
<evidence type="ECO:0000256" key="1">
    <source>
        <dbReference type="SAM" id="MobiDB-lite"/>
    </source>
</evidence>
<evidence type="ECO:0000313" key="2">
    <source>
        <dbReference type="EMBL" id="MPD04140.1"/>
    </source>
</evidence>
<proteinExistence type="predicted"/>
<organism evidence="2 3">
    <name type="scientific">Portunus trituberculatus</name>
    <name type="common">Swimming crab</name>
    <name type="synonym">Neptunus trituberculatus</name>
    <dbReference type="NCBI Taxonomy" id="210409"/>
    <lineage>
        <taxon>Eukaryota</taxon>
        <taxon>Metazoa</taxon>
        <taxon>Ecdysozoa</taxon>
        <taxon>Arthropoda</taxon>
        <taxon>Crustacea</taxon>
        <taxon>Multicrustacea</taxon>
        <taxon>Malacostraca</taxon>
        <taxon>Eumalacostraca</taxon>
        <taxon>Eucarida</taxon>
        <taxon>Decapoda</taxon>
        <taxon>Pleocyemata</taxon>
        <taxon>Brachyura</taxon>
        <taxon>Eubrachyura</taxon>
        <taxon>Portunoidea</taxon>
        <taxon>Portunidae</taxon>
        <taxon>Portuninae</taxon>
        <taxon>Portunus</taxon>
    </lineage>
</organism>
<reference evidence="2 3" key="1">
    <citation type="submission" date="2019-05" db="EMBL/GenBank/DDBJ databases">
        <title>Another draft genome of Portunus trituberculatus and its Hox gene families provides insights of decapod evolution.</title>
        <authorList>
            <person name="Jeong J.-H."/>
            <person name="Song I."/>
            <person name="Kim S."/>
            <person name="Choi T."/>
            <person name="Kim D."/>
            <person name="Ryu S."/>
            <person name="Kim W."/>
        </authorList>
    </citation>
    <scope>NUCLEOTIDE SEQUENCE [LARGE SCALE GENOMIC DNA]</scope>
    <source>
        <tissue evidence="2">Muscle</tissue>
    </source>
</reference>
<feature type="region of interest" description="Disordered" evidence="1">
    <location>
        <begin position="1"/>
        <end position="20"/>
    </location>
</feature>
<comment type="caution">
    <text evidence="2">The sequence shown here is derived from an EMBL/GenBank/DDBJ whole genome shotgun (WGS) entry which is preliminary data.</text>
</comment>
<feature type="region of interest" description="Disordered" evidence="1">
    <location>
        <begin position="59"/>
        <end position="98"/>
    </location>
</feature>
<evidence type="ECO:0000313" key="3">
    <source>
        <dbReference type="Proteomes" id="UP000324222"/>
    </source>
</evidence>
<dbReference type="EMBL" id="VSRR010139580">
    <property type="protein sequence ID" value="MPD04140.1"/>
    <property type="molecule type" value="Genomic_DNA"/>
</dbReference>
<gene>
    <name evidence="2" type="ORF">E2C01_099814</name>
</gene>
<sequence>MVVGRRWCGGGGGVATHHAGPSLTSSLPSLRSHHGVATAAALSPTLLLLTPALSPRLINSSHVPSEAHSEPTAATYHNSGPVPSPEPGTWPHPKSPSRTHALKEAATFTQRRRPIPERVCLRGAGDATCGCLMRRHPASHTTQITTISTATIQKP</sequence>
<dbReference type="AlphaFoldDB" id="A0A5B7KAI4"/>
<dbReference type="Proteomes" id="UP000324222">
    <property type="component" value="Unassembled WGS sequence"/>
</dbReference>
<name>A0A5B7KAI4_PORTR</name>
<protein>
    <submittedName>
        <fullName evidence="2">Uncharacterized protein</fullName>
    </submittedName>
</protein>